<protein>
    <submittedName>
        <fullName evidence="6">Uncharacterized protein</fullName>
    </submittedName>
</protein>
<dbReference type="Pfam" id="PF02361">
    <property type="entry name" value="CbiQ"/>
    <property type="match status" value="1"/>
</dbReference>
<dbReference type="Proteomes" id="UP000428333">
    <property type="component" value="Linkage Group LG09"/>
</dbReference>
<proteinExistence type="predicted"/>
<reference evidence="6 7" key="1">
    <citation type="journal article" date="2019" name="Genome Biol. Evol.">
        <title>The Rhododendron genome and chromosomal organization provide insight into shared whole-genome duplications across the heath family (Ericaceae).</title>
        <authorList>
            <person name="Soza V.L."/>
            <person name="Lindsley D."/>
            <person name="Waalkes A."/>
            <person name="Ramage E."/>
            <person name="Patwardhan R.P."/>
            <person name="Burton J.N."/>
            <person name="Adey A."/>
            <person name="Kumar A."/>
            <person name="Qiu R."/>
            <person name="Shendure J."/>
            <person name="Hall B."/>
        </authorList>
    </citation>
    <scope>NUCLEOTIDE SEQUENCE [LARGE SCALE GENOMIC DNA]</scope>
    <source>
        <strain evidence="6">RSF 1966-606</strain>
    </source>
</reference>
<dbReference type="PANTHER" id="PTHR33514:SF13">
    <property type="entry name" value="PROTEIN ABCI12, CHLOROPLASTIC"/>
    <property type="match status" value="1"/>
</dbReference>
<keyword evidence="7" id="KW-1185">Reference proteome</keyword>
<dbReference type="InterPro" id="IPR003339">
    <property type="entry name" value="ABC/ECF_trnsptr_transmembrane"/>
</dbReference>
<evidence type="ECO:0000313" key="6">
    <source>
        <dbReference type="EMBL" id="KAE9453139.1"/>
    </source>
</evidence>
<evidence type="ECO:0000313" key="7">
    <source>
        <dbReference type="Proteomes" id="UP000428333"/>
    </source>
</evidence>
<dbReference type="CDD" id="cd16914">
    <property type="entry name" value="EcfT"/>
    <property type="match status" value="1"/>
</dbReference>
<dbReference type="GO" id="GO:0005886">
    <property type="term" value="C:plasma membrane"/>
    <property type="evidence" value="ECO:0007669"/>
    <property type="project" value="UniProtKB-ARBA"/>
</dbReference>
<feature type="transmembrane region" description="Helical" evidence="5">
    <location>
        <begin position="342"/>
        <end position="362"/>
    </location>
</feature>
<name>A0A6A4LCT5_9ERIC</name>
<evidence type="ECO:0000256" key="4">
    <source>
        <dbReference type="ARBA" id="ARBA00023136"/>
    </source>
</evidence>
<feature type="non-terminal residue" evidence="6">
    <location>
        <position position="1"/>
    </location>
</feature>
<comment type="subcellular location">
    <subcellularLocation>
        <location evidence="1">Membrane</location>
        <topology evidence="1">Multi-pass membrane protein</topology>
    </subcellularLocation>
</comment>
<evidence type="ECO:0000256" key="3">
    <source>
        <dbReference type="ARBA" id="ARBA00022989"/>
    </source>
</evidence>
<dbReference type="PANTHER" id="PTHR33514">
    <property type="entry name" value="PROTEIN ABCI12, CHLOROPLASTIC"/>
    <property type="match status" value="1"/>
</dbReference>
<dbReference type="AlphaFoldDB" id="A0A6A4LCT5"/>
<feature type="transmembrane region" description="Helical" evidence="5">
    <location>
        <begin position="114"/>
        <end position="132"/>
    </location>
</feature>
<evidence type="ECO:0000256" key="1">
    <source>
        <dbReference type="ARBA" id="ARBA00004141"/>
    </source>
</evidence>
<dbReference type="OrthoDB" id="2019294at2759"/>
<keyword evidence="2 5" id="KW-0812">Transmembrane</keyword>
<dbReference type="GO" id="GO:0009507">
    <property type="term" value="C:chloroplast"/>
    <property type="evidence" value="ECO:0007669"/>
    <property type="project" value="TreeGrafter"/>
</dbReference>
<comment type="caution">
    <text evidence="6">The sequence shown here is derived from an EMBL/GenBank/DDBJ whole genome shotgun (WGS) entry which is preliminary data.</text>
</comment>
<feature type="transmembrane region" description="Helical" evidence="5">
    <location>
        <begin position="269"/>
        <end position="297"/>
    </location>
</feature>
<gene>
    <name evidence="6" type="ORF">C3L33_14957</name>
</gene>
<evidence type="ECO:0000256" key="2">
    <source>
        <dbReference type="ARBA" id="ARBA00022692"/>
    </source>
</evidence>
<accession>A0A6A4LCT5</accession>
<keyword evidence="4 5" id="KW-0472">Membrane</keyword>
<evidence type="ECO:0000256" key="5">
    <source>
        <dbReference type="SAM" id="Phobius"/>
    </source>
</evidence>
<keyword evidence="3 5" id="KW-1133">Transmembrane helix</keyword>
<organism evidence="6 7">
    <name type="scientific">Rhododendron williamsianum</name>
    <dbReference type="NCBI Taxonomy" id="262921"/>
    <lineage>
        <taxon>Eukaryota</taxon>
        <taxon>Viridiplantae</taxon>
        <taxon>Streptophyta</taxon>
        <taxon>Embryophyta</taxon>
        <taxon>Tracheophyta</taxon>
        <taxon>Spermatophyta</taxon>
        <taxon>Magnoliopsida</taxon>
        <taxon>eudicotyledons</taxon>
        <taxon>Gunneridae</taxon>
        <taxon>Pentapetalae</taxon>
        <taxon>asterids</taxon>
        <taxon>Ericales</taxon>
        <taxon>Ericaceae</taxon>
        <taxon>Ericoideae</taxon>
        <taxon>Rhodoreae</taxon>
        <taxon>Rhododendron</taxon>
    </lineage>
</organism>
<sequence length="434" mass="49139">MNPKQYLLLHLPLQPKTSLQVSTATNAPILIHRTLLKTQIRCAADTGSGSRNWEKWLPKNVFSADKVLRLIAGATSSPICQFISSPTTFLHTVDPRIKLAWLLALVLLPARSNILMRFGLVIYLAVLSVWVLPKEVWMMAHHPSSSKKPTTCTDWIAEYSGIFRRLFICDHEVRTITAYKKGLVCSSTSACLTFTVFQSASLCLTTTTSEQLAYALQWFMLPLTKIGVPVAEAILTLLLSLRFINLVFDEVRNVALGIVSRRINWQQLTFMETLMVSTHFEFSNISGGIFAVFFMYIRRIFKNIFSHAEQISQAMIVRGFRGDSNAHKIYFSSDSSIGMPNILSLLCLVGLIGATAVSYALYRFSPHRLTTDQVLKLTDVYIFIKKRDYIEHEAPATTWFRERLGVLELLQTESYFRNSNRDHQVTALSLAELL</sequence>
<dbReference type="EMBL" id="QEFC01002308">
    <property type="protein sequence ID" value="KAE9453139.1"/>
    <property type="molecule type" value="Genomic_DNA"/>
</dbReference>